<dbReference type="GO" id="GO:0002519">
    <property type="term" value="P:natural killer cell tolerance induction"/>
    <property type="evidence" value="ECO:0007669"/>
    <property type="project" value="Ensembl"/>
</dbReference>
<dbReference type="PANTHER" id="PTHR15498">
    <property type="entry name" value="T-CELL IMMUNOGLOBULIN AND MUCIN DOMAIN CONTAINING TIM"/>
    <property type="match status" value="1"/>
</dbReference>
<evidence type="ECO:0000313" key="13">
    <source>
        <dbReference type="Ensembl" id="ENSMICP00000018220.2"/>
    </source>
</evidence>
<evidence type="ECO:0000256" key="4">
    <source>
        <dbReference type="ARBA" id="ARBA00022989"/>
    </source>
</evidence>
<protein>
    <submittedName>
        <fullName evidence="13">Hepatitis A virus cellular receptor 2</fullName>
    </submittedName>
</protein>
<dbReference type="GO" id="GO:0032715">
    <property type="term" value="P:negative regulation of interleukin-6 production"/>
    <property type="evidence" value="ECO:0007669"/>
    <property type="project" value="Ensembl"/>
</dbReference>
<dbReference type="InterPro" id="IPR007110">
    <property type="entry name" value="Ig-like_dom"/>
</dbReference>
<dbReference type="InterPro" id="IPR003599">
    <property type="entry name" value="Ig_sub"/>
</dbReference>
<dbReference type="Proteomes" id="UP000694394">
    <property type="component" value="Chromosome 23"/>
</dbReference>
<dbReference type="GO" id="GO:0032687">
    <property type="term" value="P:negative regulation of interferon-alpha production"/>
    <property type="evidence" value="ECO:0007669"/>
    <property type="project" value="Ensembl"/>
</dbReference>
<dbReference type="InterPro" id="IPR036179">
    <property type="entry name" value="Ig-like_dom_sf"/>
</dbReference>
<organism evidence="13 14">
    <name type="scientific">Microcebus murinus</name>
    <name type="common">Gray mouse lemur</name>
    <name type="synonym">Lemur murinus</name>
    <dbReference type="NCBI Taxonomy" id="30608"/>
    <lineage>
        <taxon>Eukaryota</taxon>
        <taxon>Metazoa</taxon>
        <taxon>Chordata</taxon>
        <taxon>Craniata</taxon>
        <taxon>Vertebrata</taxon>
        <taxon>Euteleostomi</taxon>
        <taxon>Mammalia</taxon>
        <taxon>Eutheria</taxon>
        <taxon>Euarchontoglires</taxon>
        <taxon>Primates</taxon>
        <taxon>Strepsirrhini</taxon>
        <taxon>Lemuriformes</taxon>
        <taxon>Cheirogaleidae</taxon>
        <taxon>Microcebus</taxon>
    </lineage>
</organism>
<evidence type="ECO:0000256" key="6">
    <source>
        <dbReference type="ARBA" id="ARBA00023157"/>
    </source>
</evidence>
<dbReference type="GO" id="GO:0032689">
    <property type="term" value="P:negative regulation of type II interferon production"/>
    <property type="evidence" value="ECO:0007669"/>
    <property type="project" value="Ensembl"/>
</dbReference>
<dbReference type="EMBL" id="ABDC03027459">
    <property type="status" value="NOT_ANNOTATED_CDS"/>
    <property type="molecule type" value="Genomic_DNA"/>
</dbReference>
<keyword evidence="3 11" id="KW-0732">Signal</keyword>
<dbReference type="GO" id="GO:2000521">
    <property type="term" value="P:negative regulation of immunological synapse formation"/>
    <property type="evidence" value="ECO:0007669"/>
    <property type="project" value="Ensembl"/>
</dbReference>
<dbReference type="GO" id="GO:0042102">
    <property type="term" value="P:positive regulation of T cell proliferation"/>
    <property type="evidence" value="ECO:0007669"/>
    <property type="project" value="Ensembl"/>
</dbReference>
<dbReference type="InterPro" id="IPR013783">
    <property type="entry name" value="Ig-like_fold"/>
</dbReference>
<dbReference type="GeneTree" id="ENSGT00940000154444"/>
<dbReference type="GO" id="GO:0005769">
    <property type="term" value="C:early endosome"/>
    <property type="evidence" value="ECO:0007669"/>
    <property type="project" value="Ensembl"/>
</dbReference>
<evidence type="ECO:0000256" key="8">
    <source>
        <dbReference type="ARBA" id="ARBA00023319"/>
    </source>
</evidence>
<feature type="transmembrane region" description="Helical" evidence="10">
    <location>
        <begin position="182"/>
        <end position="205"/>
    </location>
</feature>
<dbReference type="FunFam" id="2.60.40.10:FF:000774">
    <property type="entry name" value="Hepatitis A virus cellular receptor 1"/>
    <property type="match status" value="1"/>
</dbReference>
<dbReference type="InterPro" id="IPR013106">
    <property type="entry name" value="Ig_V-set"/>
</dbReference>
<dbReference type="GO" id="GO:0042130">
    <property type="term" value="P:negative regulation of T cell proliferation"/>
    <property type="evidence" value="ECO:0007669"/>
    <property type="project" value="Ensembl"/>
</dbReference>
<dbReference type="GO" id="GO:1900425">
    <property type="term" value="P:negative regulation of defense response to bacterium"/>
    <property type="evidence" value="ECO:0007669"/>
    <property type="project" value="Ensembl"/>
</dbReference>
<dbReference type="GO" id="GO:0006357">
    <property type="term" value="P:regulation of transcription by RNA polymerase II"/>
    <property type="evidence" value="ECO:0007669"/>
    <property type="project" value="TreeGrafter"/>
</dbReference>
<proteinExistence type="inferred from homology"/>
<dbReference type="GO" id="GO:0032815">
    <property type="term" value="P:negative regulation of natural killer cell activation"/>
    <property type="evidence" value="ECO:0007669"/>
    <property type="project" value="Ensembl"/>
</dbReference>
<evidence type="ECO:0000256" key="1">
    <source>
        <dbReference type="ARBA" id="ARBA00004479"/>
    </source>
</evidence>
<dbReference type="GO" id="GO:2001189">
    <property type="term" value="P:negative regulation of T cell activation via T cell receptor contact with antigen bound to MHC molecule on antigen presenting cell"/>
    <property type="evidence" value="ECO:0007669"/>
    <property type="project" value="Ensembl"/>
</dbReference>
<dbReference type="GO" id="GO:0032732">
    <property type="term" value="P:positive regulation of interleukin-1 production"/>
    <property type="evidence" value="ECO:0007669"/>
    <property type="project" value="Ensembl"/>
</dbReference>
<dbReference type="GO" id="GO:0002826">
    <property type="term" value="P:negative regulation of T-helper 1 type immune response"/>
    <property type="evidence" value="ECO:0007669"/>
    <property type="project" value="Ensembl"/>
</dbReference>
<dbReference type="GO" id="GO:0034154">
    <property type="term" value="P:toll-like receptor 7 signaling pathway"/>
    <property type="evidence" value="ECO:0007669"/>
    <property type="project" value="Ensembl"/>
</dbReference>
<dbReference type="Gene3D" id="2.60.40.10">
    <property type="entry name" value="Immunoglobulins"/>
    <property type="match status" value="1"/>
</dbReference>
<evidence type="ECO:0000313" key="14">
    <source>
        <dbReference type="Proteomes" id="UP000694394"/>
    </source>
</evidence>
<dbReference type="GO" id="GO:0030886">
    <property type="term" value="P:negative regulation of myeloid dendritic cell activation"/>
    <property type="evidence" value="ECO:0007669"/>
    <property type="project" value="Ensembl"/>
</dbReference>
<dbReference type="GO" id="GO:0002281">
    <property type="term" value="P:macrophage activation involved in immune response"/>
    <property type="evidence" value="ECO:0007669"/>
    <property type="project" value="Ensembl"/>
</dbReference>
<dbReference type="GO" id="GO:0071222">
    <property type="term" value="P:cellular response to lipopolysaccharide"/>
    <property type="evidence" value="ECO:0007669"/>
    <property type="project" value="Ensembl"/>
</dbReference>
<evidence type="ECO:0000256" key="7">
    <source>
        <dbReference type="ARBA" id="ARBA00023180"/>
    </source>
</evidence>
<evidence type="ECO:0000256" key="2">
    <source>
        <dbReference type="ARBA" id="ARBA00022692"/>
    </source>
</evidence>
<name>A0A8C5VCB7_MICMU</name>
<sequence>MLSHLFLDCVWSLEAEYIVEVGQNANLPCFYTPTTPGHLIPVCWGKGACPALGCGTSVLNTDERDMTHQASSRYWLKGDFRKGDVSLTIENVTLVDSGTYCCRIQVPGLMNDKKFDLKLVIKPAKVTPATTLQRHVTVAFPRMPTTSGGPETQTLGILHDKNQTQISTLANELQDPGVSSRIAVYIGAGISAGLALTLIFGALIFKWYSHRKEKLQNSSLISFTNLPPSGLENAIAAGMRSEENIYTIEENVYELEDSNEYYCSIQP</sequence>
<feature type="signal peptide" evidence="11">
    <location>
        <begin position="1"/>
        <end position="15"/>
    </location>
</feature>
<keyword evidence="14" id="KW-1185">Reference proteome</keyword>
<reference evidence="13" key="2">
    <citation type="submission" date="2025-08" db="UniProtKB">
        <authorList>
            <consortium name="Ensembl"/>
        </authorList>
    </citation>
    <scope>IDENTIFICATION</scope>
</reference>
<evidence type="ECO:0000256" key="10">
    <source>
        <dbReference type="SAM" id="Phobius"/>
    </source>
</evidence>
<dbReference type="GO" id="GO:0034162">
    <property type="term" value="P:toll-like receptor 9 signaling pathway"/>
    <property type="evidence" value="ECO:0007669"/>
    <property type="project" value="Ensembl"/>
</dbReference>
<keyword evidence="8" id="KW-0393">Immunoglobulin domain</keyword>
<reference evidence="13" key="3">
    <citation type="submission" date="2025-09" db="UniProtKB">
        <authorList>
            <consortium name="Ensembl"/>
        </authorList>
    </citation>
    <scope>IDENTIFICATION</scope>
</reference>
<feature type="domain" description="Ig-like" evidence="12">
    <location>
        <begin position="22"/>
        <end position="116"/>
    </location>
</feature>
<dbReference type="PROSITE" id="PS50835">
    <property type="entry name" value="IG_LIKE"/>
    <property type="match status" value="1"/>
</dbReference>
<dbReference type="SUPFAM" id="SSF48726">
    <property type="entry name" value="Immunoglobulin"/>
    <property type="match status" value="1"/>
</dbReference>
<keyword evidence="6" id="KW-1015">Disulfide bond</keyword>
<accession>A0A8C5VCB7</accession>
<dbReference type="GO" id="GO:0002652">
    <property type="term" value="P:regulation of tolerance induction dependent upon immune response"/>
    <property type="evidence" value="ECO:0007669"/>
    <property type="project" value="Ensembl"/>
</dbReference>
<dbReference type="Pfam" id="PF07686">
    <property type="entry name" value="V-set"/>
    <property type="match status" value="1"/>
</dbReference>
<dbReference type="GO" id="GO:1901224">
    <property type="term" value="P:positive regulation of non-canonical NF-kappaB signal transduction"/>
    <property type="evidence" value="ECO:0007669"/>
    <property type="project" value="Ensembl"/>
</dbReference>
<dbReference type="GO" id="GO:0001772">
    <property type="term" value="C:immunological synapse"/>
    <property type="evidence" value="ECO:0007669"/>
    <property type="project" value="Ensembl"/>
</dbReference>
<dbReference type="GO" id="GO:0032722">
    <property type="term" value="P:positive regulation of chemokine production"/>
    <property type="evidence" value="ECO:0007669"/>
    <property type="project" value="Ensembl"/>
</dbReference>
<comment type="similarity">
    <text evidence="9">Belongs to the immunoglobulin superfamily. TIM family.</text>
</comment>
<keyword evidence="4 10" id="KW-1133">Transmembrane helix</keyword>
<dbReference type="GO" id="GO:0060135">
    <property type="term" value="P:maternal process involved in female pregnancy"/>
    <property type="evidence" value="ECO:0007669"/>
    <property type="project" value="Ensembl"/>
</dbReference>
<dbReference type="GO" id="GO:0016592">
    <property type="term" value="C:mediator complex"/>
    <property type="evidence" value="ECO:0007669"/>
    <property type="project" value="TreeGrafter"/>
</dbReference>
<dbReference type="GO" id="GO:0070374">
    <property type="term" value="P:positive regulation of ERK1 and ERK2 cascade"/>
    <property type="evidence" value="ECO:0007669"/>
    <property type="project" value="Ensembl"/>
</dbReference>
<dbReference type="GO" id="GO:0032760">
    <property type="term" value="P:positive regulation of tumor necrosis factor production"/>
    <property type="evidence" value="ECO:0007669"/>
    <property type="project" value="Ensembl"/>
</dbReference>
<dbReference type="GO" id="GO:0032720">
    <property type="term" value="P:negative regulation of tumor necrosis factor production"/>
    <property type="evidence" value="ECO:0007669"/>
    <property type="project" value="Ensembl"/>
</dbReference>
<evidence type="ECO:0000256" key="3">
    <source>
        <dbReference type="ARBA" id="ARBA00022729"/>
    </source>
</evidence>
<dbReference type="GO" id="GO:1900426">
    <property type="term" value="P:positive regulation of defense response to bacterium"/>
    <property type="evidence" value="ECO:0007669"/>
    <property type="project" value="Ensembl"/>
</dbReference>
<dbReference type="AlphaFoldDB" id="A0A8C5VCB7"/>
<dbReference type="PANTHER" id="PTHR15498:SF73">
    <property type="entry name" value="HEPATITIS A VIRUS CELLULAR RECEPTOR 2"/>
    <property type="match status" value="1"/>
</dbReference>
<dbReference type="GO" id="GO:0032703">
    <property type="term" value="P:negative regulation of interleukin-2 production"/>
    <property type="evidence" value="ECO:0007669"/>
    <property type="project" value="Ensembl"/>
</dbReference>
<evidence type="ECO:0000259" key="12">
    <source>
        <dbReference type="PROSITE" id="PS50835"/>
    </source>
</evidence>
<dbReference type="GO" id="GO:0043032">
    <property type="term" value="P:positive regulation of macrophage activation"/>
    <property type="evidence" value="ECO:0007669"/>
    <property type="project" value="Ensembl"/>
</dbReference>
<dbReference type="GO" id="GO:0004888">
    <property type="term" value="F:transmembrane signaling receptor activity"/>
    <property type="evidence" value="ECO:0007669"/>
    <property type="project" value="Ensembl"/>
</dbReference>
<dbReference type="Ensembl" id="ENSMICT00000038461.2">
    <property type="protein sequence ID" value="ENSMICP00000018220.2"/>
    <property type="gene ID" value="ENSMICG00000001001.3"/>
</dbReference>
<feature type="chain" id="PRO_5034413269" evidence="11">
    <location>
        <begin position="16"/>
        <end position="267"/>
    </location>
</feature>
<dbReference type="InterPro" id="IPR051669">
    <property type="entry name" value="Immune_Mod/Transcr_Coactivator"/>
</dbReference>
<dbReference type="GO" id="GO:0002859">
    <property type="term" value="P:negative regulation of natural killer cell mediated cytotoxicity directed against tumor cell target"/>
    <property type="evidence" value="ECO:0007669"/>
    <property type="project" value="Ensembl"/>
</dbReference>
<dbReference type="GO" id="GO:0050830">
    <property type="term" value="P:defense response to Gram-positive bacterium"/>
    <property type="evidence" value="ECO:0007669"/>
    <property type="project" value="Ensembl"/>
</dbReference>
<keyword evidence="2 10" id="KW-0812">Transmembrane</keyword>
<evidence type="ECO:0000256" key="11">
    <source>
        <dbReference type="SAM" id="SignalP"/>
    </source>
</evidence>
<keyword evidence="7" id="KW-0325">Glycoprotein</keyword>
<keyword evidence="5 10" id="KW-0472">Membrane</keyword>
<dbReference type="GO" id="GO:0034138">
    <property type="term" value="P:toll-like receptor 3 signaling pathway"/>
    <property type="evidence" value="ECO:0007669"/>
    <property type="project" value="Ensembl"/>
</dbReference>
<gene>
    <name evidence="13" type="primary">HAVCR2</name>
</gene>
<dbReference type="GO" id="GO:0009986">
    <property type="term" value="C:cell surface"/>
    <property type="evidence" value="ECO:0007669"/>
    <property type="project" value="Ensembl"/>
</dbReference>
<dbReference type="GO" id="GO:0032753">
    <property type="term" value="P:positive regulation of interleukin-4 production"/>
    <property type="evidence" value="ECO:0007669"/>
    <property type="project" value="Ensembl"/>
</dbReference>
<reference evidence="13" key="1">
    <citation type="submission" date="2016-12" db="EMBL/GenBank/DDBJ databases">
        <title>Mouse lemur reference genome and diversity panel.</title>
        <authorList>
            <person name="Harris R."/>
            <person name="Larsen P."/>
            <person name="Liu Y."/>
            <person name="Hughes D.S."/>
            <person name="Murali S."/>
            <person name="Raveendran M."/>
            <person name="Korchina V."/>
            <person name="Wang M."/>
            <person name="Jhangiani S."/>
            <person name="Bandaranaike D."/>
            <person name="Bellair M."/>
            <person name="Blankenburg K."/>
            <person name="Chao H."/>
            <person name="Dahdouli M."/>
            <person name="Dinh H."/>
            <person name="Doddapaneni H."/>
            <person name="English A."/>
            <person name="Firestine M."/>
            <person name="Gnanaolivu R."/>
            <person name="Gross S."/>
            <person name="Hernandez B."/>
            <person name="Javaid M."/>
            <person name="Jayaseelan J."/>
            <person name="Jones J."/>
            <person name="Khan Z."/>
            <person name="Kovar C."/>
            <person name="Kurapati P."/>
            <person name="Le B."/>
            <person name="Lee S."/>
            <person name="Li M."/>
            <person name="Mathew T."/>
            <person name="Narasimhan A."/>
            <person name="Ngo D."/>
            <person name="Nguyen L."/>
            <person name="Okwuonu G."/>
            <person name="Ongeri F."/>
            <person name="Osuji N."/>
            <person name="Pu L.-L."/>
            <person name="Puazo M."/>
            <person name="Quiroz J."/>
            <person name="Raj R."/>
            <person name="Rajbhandari K."/>
            <person name="Reid J.G."/>
            <person name="Santibanez J."/>
            <person name="Sexton D."/>
            <person name="Skinner E."/>
            <person name="Vee V."/>
            <person name="Weissenberger G."/>
            <person name="Wu Y."/>
            <person name="Xin Y."/>
            <person name="Han Y."/>
            <person name="Campbell C."/>
            <person name="Brown A."/>
            <person name="Sullivan B."/>
            <person name="Shelton J."/>
            <person name="Brown S."/>
            <person name="Dudchenko O."/>
            <person name="Machol I."/>
            <person name="Durand N."/>
            <person name="Shamim M."/>
            <person name="Lieberman A."/>
            <person name="Muzny D.M."/>
            <person name="Richards S."/>
            <person name="Yoder A."/>
            <person name="Worley K.C."/>
            <person name="Rogers J."/>
            <person name="Gibbs R.A."/>
        </authorList>
    </citation>
    <scope>NUCLEOTIDE SEQUENCE [LARGE SCALE GENOMIC DNA]</scope>
</reference>
<dbReference type="GO" id="GO:0071656">
    <property type="term" value="P:negative regulation of granulocyte colony-stimulating factor production"/>
    <property type="evidence" value="ECO:0007669"/>
    <property type="project" value="Ensembl"/>
</dbReference>
<evidence type="ECO:0000256" key="9">
    <source>
        <dbReference type="ARBA" id="ARBA00038203"/>
    </source>
</evidence>
<dbReference type="SMART" id="SM00409">
    <property type="entry name" value="IG"/>
    <property type="match status" value="1"/>
</dbReference>
<dbReference type="CDD" id="cd20982">
    <property type="entry name" value="IgV_TIM-3_like"/>
    <property type="match status" value="1"/>
</dbReference>
<evidence type="ECO:0000256" key="5">
    <source>
        <dbReference type="ARBA" id="ARBA00023136"/>
    </source>
</evidence>
<dbReference type="GO" id="GO:0032729">
    <property type="term" value="P:positive regulation of type II interferon production"/>
    <property type="evidence" value="ECO:0007669"/>
    <property type="project" value="Ensembl"/>
</dbReference>
<comment type="subcellular location">
    <subcellularLocation>
        <location evidence="1">Membrane</location>
        <topology evidence="1">Single-pass type I membrane protein</topology>
    </subcellularLocation>
</comment>
<dbReference type="GO" id="GO:0032712">
    <property type="term" value="P:negative regulation of interleukin-3 production"/>
    <property type="evidence" value="ECO:0007669"/>
    <property type="project" value="Ensembl"/>
</dbReference>